<reference evidence="3" key="1">
    <citation type="journal article" date="2019" name="Int. J. Syst. Evol. Microbiol.">
        <title>The Global Catalogue of Microorganisms (GCM) 10K type strain sequencing project: providing services to taxonomists for standard genome sequencing and annotation.</title>
        <authorList>
            <consortium name="The Broad Institute Genomics Platform"/>
            <consortium name="The Broad Institute Genome Sequencing Center for Infectious Disease"/>
            <person name="Wu L."/>
            <person name="Ma J."/>
        </authorList>
    </citation>
    <scope>NUCLEOTIDE SEQUENCE [LARGE SCALE GENOMIC DNA]</scope>
    <source>
        <strain evidence="3">JCM 17337</strain>
    </source>
</reference>
<name>A0ABP7G5P6_9FLAO</name>
<organism evidence="2 3">
    <name type="scientific">Flavobacterium ginsengiterrae</name>
    <dbReference type="NCBI Taxonomy" id="871695"/>
    <lineage>
        <taxon>Bacteria</taxon>
        <taxon>Pseudomonadati</taxon>
        <taxon>Bacteroidota</taxon>
        <taxon>Flavobacteriia</taxon>
        <taxon>Flavobacteriales</taxon>
        <taxon>Flavobacteriaceae</taxon>
        <taxon>Flavobacterium</taxon>
    </lineage>
</organism>
<evidence type="ECO:0000313" key="3">
    <source>
        <dbReference type="Proteomes" id="UP001500748"/>
    </source>
</evidence>
<comment type="caution">
    <text evidence="2">The sequence shown here is derived from an EMBL/GenBank/DDBJ whole genome shotgun (WGS) entry which is preliminary data.</text>
</comment>
<dbReference type="EMBL" id="BAABDU010000002">
    <property type="protein sequence ID" value="GAA3756992.1"/>
    <property type="molecule type" value="Genomic_DNA"/>
</dbReference>
<evidence type="ECO:0000313" key="2">
    <source>
        <dbReference type="EMBL" id="GAA3756992.1"/>
    </source>
</evidence>
<gene>
    <name evidence="2" type="ORF">GCM10022423_04070</name>
</gene>
<proteinExistence type="predicted"/>
<dbReference type="RefSeq" id="WP_345139565.1">
    <property type="nucleotide sequence ID" value="NZ_BAABDU010000002.1"/>
</dbReference>
<feature type="compositionally biased region" description="Polar residues" evidence="1">
    <location>
        <begin position="42"/>
        <end position="52"/>
    </location>
</feature>
<feature type="region of interest" description="Disordered" evidence="1">
    <location>
        <begin position="29"/>
        <end position="52"/>
    </location>
</feature>
<accession>A0ABP7G5P6</accession>
<keyword evidence="3" id="KW-1185">Reference proteome</keyword>
<sequence length="52" mass="5907">MKKFKVLLIIIIVLTSVLNYGCDHLCGDEDSPRDQKEASFQKIDTLNTSHID</sequence>
<evidence type="ECO:0008006" key="4">
    <source>
        <dbReference type="Google" id="ProtNLM"/>
    </source>
</evidence>
<dbReference type="Proteomes" id="UP001500748">
    <property type="component" value="Unassembled WGS sequence"/>
</dbReference>
<evidence type="ECO:0000256" key="1">
    <source>
        <dbReference type="SAM" id="MobiDB-lite"/>
    </source>
</evidence>
<protein>
    <recommendedName>
        <fullName evidence="4">Secreted protein</fullName>
    </recommendedName>
</protein>
<feature type="compositionally biased region" description="Basic and acidic residues" evidence="1">
    <location>
        <begin position="29"/>
        <end position="39"/>
    </location>
</feature>